<dbReference type="Proteomes" id="UP000000763">
    <property type="component" value="Chromosome 3"/>
</dbReference>
<dbReference type="AlphaFoldDB" id="A0A0P0W5G0"/>
<evidence type="ECO:0000313" key="2">
    <source>
        <dbReference type="EMBL" id="BAF13731.1"/>
    </source>
</evidence>
<reference evidence="2 3" key="1">
    <citation type="journal article" date="2005" name="Nature">
        <title>The map-based sequence of the rice genome.</title>
        <authorList>
            <consortium name="International rice genome sequencing project (IRGSP)"/>
            <person name="Matsumoto T."/>
            <person name="Wu J."/>
            <person name="Kanamori H."/>
            <person name="Katayose Y."/>
            <person name="Fujisawa M."/>
            <person name="Namiki N."/>
            <person name="Mizuno H."/>
            <person name="Yamamoto K."/>
            <person name="Antonio B.A."/>
            <person name="Baba T."/>
            <person name="Sakata K."/>
            <person name="Nagamura Y."/>
            <person name="Aoki H."/>
            <person name="Arikawa K."/>
            <person name="Arita K."/>
            <person name="Bito T."/>
            <person name="Chiden Y."/>
            <person name="Fujitsuka N."/>
            <person name="Fukunaka R."/>
            <person name="Hamada M."/>
            <person name="Harada C."/>
            <person name="Hayashi A."/>
            <person name="Hijishita S."/>
            <person name="Honda M."/>
            <person name="Hosokawa S."/>
            <person name="Ichikawa Y."/>
            <person name="Idonuma A."/>
            <person name="Iijima M."/>
            <person name="Ikeda M."/>
            <person name="Ikeno M."/>
            <person name="Ito K."/>
            <person name="Ito S."/>
            <person name="Ito T."/>
            <person name="Ito Y."/>
            <person name="Ito Y."/>
            <person name="Iwabuchi A."/>
            <person name="Kamiya K."/>
            <person name="Karasawa W."/>
            <person name="Kurita K."/>
            <person name="Katagiri S."/>
            <person name="Kikuta A."/>
            <person name="Kobayashi H."/>
            <person name="Kobayashi N."/>
            <person name="Machita K."/>
            <person name="Maehara T."/>
            <person name="Masukawa M."/>
            <person name="Mizubayashi T."/>
            <person name="Mukai Y."/>
            <person name="Nagasaki H."/>
            <person name="Nagata Y."/>
            <person name="Naito S."/>
            <person name="Nakashima M."/>
            <person name="Nakama Y."/>
            <person name="Nakamichi Y."/>
            <person name="Nakamura M."/>
            <person name="Meguro A."/>
            <person name="Negishi M."/>
            <person name="Ohta I."/>
            <person name="Ohta T."/>
            <person name="Okamoto M."/>
            <person name="Ono N."/>
            <person name="Saji S."/>
            <person name="Sakaguchi M."/>
            <person name="Sakai K."/>
            <person name="Shibata M."/>
            <person name="Shimokawa T."/>
            <person name="Song J."/>
            <person name="Takazaki Y."/>
            <person name="Terasawa K."/>
            <person name="Tsugane M."/>
            <person name="Tsuji K."/>
            <person name="Ueda S."/>
            <person name="Waki K."/>
            <person name="Yamagata H."/>
            <person name="Yamamoto M."/>
            <person name="Yamamoto S."/>
            <person name="Yamane H."/>
            <person name="Yoshiki S."/>
            <person name="Yoshihara R."/>
            <person name="Yukawa K."/>
            <person name="Zhong H."/>
            <person name="Yano M."/>
            <person name="Yuan Q."/>
            <person name="Ouyang S."/>
            <person name="Liu J."/>
            <person name="Jones K.M."/>
            <person name="Gansberger K."/>
            <person name="Moffat K."/>
            <person name="Hill J."/>
            <person name="Bera J."/>
            <person name="Fadrosh D."/>
            <person name="Jin S."/>
            <person name="Johri S."/>
            <person name="Kim M."/>
            <person name="Overton L."/>
            <person name="Reardon M."/>
            <person name="Tsitrin T."/>
            <person name="Vuong H."/>
            <person name="Weaver B."/>
            <person name="Ciecko A."/>
            <person name="Tallon L."/>
            <person name="Jackson J."/>
            <person name="Pai G."/>
            <person name="Aken S.V."/>
            <person name="Utterback T."/>
            <person name="Reidmuller S."/>
            <person name="Feldblyum T."/>
            <person name="Hsiao J."/>
            <person name="Zismann V."/>
            <person name="Iobst S."/>
            <person name="de Vazeille A.R."/>
            <person name="Buell C.R."/>
            <person name="Ying K."/>
            <person name="Li Y."/>
            <person name="Lu T."/>
            <person name="Huang Y."/>
            <person name="Zhao Q."/>
            <person name="Feng Q."/>
            <person name="Zhang L."/>
            <person name="Zhu J."/>
            <person name="Weng Q."/>
            <person name="Mu J."/>
            <person name="Lu Y."/>
            <person name="Fan D."/>
            <person name="Liu Y."/>
            <person name="Guan J."/>
            <person name="Zhang Y."/>
            <person name="Yu S."/>
            <person name="Liu X."/>
            <person name="Zhang Y."/>
            <person name="Hong G."/>
            <person name="Han B."/>
            <person name="Choisne N."/>
            <person name="Demange N."/>
            <person name="Orjeda G."/>
            <person name="Samain S."/>
            <person name="Cattolico L."/>
            <person name="Pelletier E."/>
            <person name="Couloux A."/>
            <person name="Segurens B."/>
            <person name="Wincker P."/>
            <person name="D'Hont A."/>
            <person name="Scarpelli C."/>
            <person name="Weissenbach J."/>
            <person name="Salanoubat M."/>
            <person name="Quetier F."/>
            <person name="Yu Y."/>
            <person name="Kim H.R."/>
            <person name="Rambo T."/>
            <person name="Currie J."/>
            <person name="Collura K."/>
            <person name="Luo M."/>
            <person name="Yang T."/>
            <person name="Ammiraju J.S.S."/>
            <person name="Engler F."/>
            <person name="Soderlund C."/>
            <person name="Wing R.A."/>
            <person name="Palmer L.E."/>
            <person name="de la Bastide M."/>
            <person name="Spiegel L."/>
            <person name="Nascimento L."/>
            <person name="Zutavern T."/>
            <person name="O'Shaughnessy A."/>
            <person name="Dike S."/>
            <person name="Dedhia N."/>
            <person name="Preston R."/>
            <person name="Balija V."/>
            <person name="McCombie W.R."/>
            <person name="Chow T."/>
            <person name="Chen H."/>
            <person name="Chung M."/>
            <person name="Chen C."/>
            <person name="Shaw J."/>
            <person name="Wu H."/>
            <person name="Hsiao K."/>
            <person name="Chao Y."/>
            <person name="Chu M."/>
            <person name="Cheng C."/>
            <person name="Hour A."/>
            <person name="Lee P."/>
            <person name="Lin S."/>
            <person name="Lin Y."/>
            <person name="Liou J."/>
            <person name="Liu S."/>
            <person name="Hsing Y."/>
            <person name="Raghuvanshi S."/>
            <person name="Mohanty A."/>
            <person name="Bharti A.K."/>
            <person name="Gaur A."/>
            <person name="Gupta V."/>
            <person name="Kumar D."/>
            <person name="Ravi V."/>
            <person name="Vij S."/>
            <person name="Kapur A."/>
            <person name="Khurana P."/>
            <person name="Khurana P."/>
            <person name="Khurana J.P."/>
            <person name="Tyagi A.K."/>
            <person name="Gaikwad K."/>
            <person name="Singh A."/>
            <person name="Dalal V."/>
            <person name="Srivastava S."/>
            <person name="Dixit A."/>
            <person name="Pal A.K."/>
            <person name="Ghazi I.A."/>
            <person name="Yadav M."/>
            <person name="Pandit A."/>
            <person name="Bhargava A."/>
            <person name="Sureshbabu K."/>
            <person name="Batra K."/>
            <person name="Sharma T.R."/>
            <person name="Mohapatra T."/>
            <person name="Singh N.K."/>
            <person name="Messing J."/>
            <person name="Nelson A.B."/>
            <person name="Fuks G."/>
            <person name="Kavchok S."/>
            <person name="Keizer G."/>
            <person name="Linton E."/>
            <person name="Llaca V."/>
            <person name="Song R."/>
            <person name="Tanyolac B."/>
            <person name="Young S."/>
            <person name="Ho-Il K."/>
            <person name="Hahn J.H."/>
            <person name="Sangsakoo G."/>
            <person name="Vanavichit A."/>
            <person name="de Mattos Luiz.A.T."/>
            <person name="Zimmer P.D."/>
            <person name="Malone G."/>
            <person name="Dellagostin O."/>
            <person name="de Oliveira A.C."/>
            <person name="Bevan M."/>
            <person name="Bancroft I."/>
            <person name="Minx P."/>
            <person name="Cordum H."/>
            <person name="Wilson R."/>
            <person name="Cheng Z."/>
            <person name="Jin W."/>
            <person name="Jiang J."/>
            <person name="Leong S.A."/>
            <person name="Iwama H."/>
            <person name="Gojobori T."/>
            <person name="Itoh T."/>
            <person name="Niimura Y."/>
            <person name="Fujii Y."/>
            <person name="Habara T."/>
            <person name="Sakai H."/>
            <person name="Sato Y."/>
            <person name="Wilson G."/>
            <person name="Kumar K."/>
            <person name="McCouch S."/>
            <person name="Juretic N."/>
            <person name="Hoen D."/>
            <person name="Wright S."/>
            <person name="Bruskiewich R."/>
            <person name="Bureau T."/>
            <person name="Miyao A."/>
            <person name="Hirochika H."/>
            <person name="Nishikawa T."/>
            <person name="Kadowaki K."/>
            <person name="Sugiura M."/>
            <person name="Burr B."/>
            <person name="Sasaki T."/>
        </authorList>
    </citation>
    <scope>NUCLEOTIDE SEQUENCE [LARGE SCALE GENOMIC DNA]</scope>
    <source>
        <strain evidence="3">cv. Nipponbare</strain>
    </source>
</reference>
<dbReference type="EMBL" id="AP008209">
    <property type="protein sequence ID" value="BAF13731.1"/>
    <property type="molecule type" value="Genomic_DNA"/>
</dbReference>
<accession>A0A0P0W5G0</accession>
<dbReference type="Gramene" id="Os03t0835300-01">
    <property type="protein sequence ID" value="Os03t0835300-01"/>
    <property type="gene ID" value="Os03g0835300"/>
</dbReference>
<organism evidence="2 3">
    <name type="scientific">Oryza sativa subsp. japonica</name>
    <name type="common">Rice</name>
    <dbReference type="NCBI Taxonomy" id="39947"/>
    <lineage>
        <taxon>Eukaryota</taxon>
        <taxon>Viridiplantae</taxon>
        <taxon>Streptophyta</taxon>
        <taxon>Embryophyta</taxon>
        <taxon>Tracheophyta</taxon>
        <taxon>Spermatophyta</taxon>
        <taxon>Magnoliopsida</taxon>
        <taxon>Liliopsida</taxon>
        <taxon>Poales</taxon>
        <taxon>Poaceae</taxon>
        <taxon>BOP clade</taxon>
        <taxon>Oryzoideae</taxon>
        <taxon>Oryzeae</taxon>
        <taxon>Oryzinae</taxon>
        <taxon>Oryza</taxon>
        <taxon>Oryza sativa</taxon>
    </lineage>
</organism>
<sequence>MHKGKKKLTGLGSDRAKDRELPPAVAVPLLNAPTTIAAMARNTGLPISCYACSLRSEGSREEAKSSSARARRREEARRRGRRRDGIKLMATSVLHRPCTTILRRGRGRRRRAQQPTRRNLPDSSGPSFSAIQMGRIVAEELQWSKSL</sequence>
<feature type="region of interest" description="Disordered" evidence="1">
    <location>
        <begin position="54"/>
        <end position="88"/>
    </location>
</feature>
<protein>
    <submittedName>
        <fullName evidence="2">Os03g0835300 protein</fullName>
    </submittedName>
</protein>
<proteinExistence type="predicted"/>
<feature type="region of interest" description="Disordered" evidence="1">
    <location>
        <begin position="102"/>
        <end position="131"/>
    </location>
</feature>
<name>A0A0P0W5G0_ORYSJ</name>
<evidence type="ECO:0000256" key="1">
    <source>
        <dbReference type="SAM" id="MobiDB-lite"/>
    </source>
</evidence>
<dbReference type="OMA" id="PISCYAC"/>
<feature type="compositionally biased region" description="Polar residues" evidence="1">
    <location>
        <begin position="113"/>
        <end position="130"/>
    </location>
</feature>
<feature type="compositionally biased region" description="Basic residues" evidence="1">
    <location>
        <begin position="103"/>
        <end position="112"/>
    </location>
</feature>
<reference evidence="3" key="2">
    <citation type="journal article" date="2008" name="Nucleic Acids Res.">
        <title>The rice annotation project database (RAP-DB): 2008 update.</title>
        <authorList>
            <consortium name="The rice annotation project (RAP)"/>
        </authorList>
    </citation>
    <scope>GENOME REANNOTATION</scope>
    <source>
        <strain evidence="3">cv. Nipponbare</strain>
    </source>
</reference>
<gene>
    <name evidence="2" type="ordered locus">Os03g0835300</name>
</gene>
<evidence type="ECO:0000313" key="3">
    <source>
        <dbReference type="Proteomes" id="UP000000763"/>
    </source>
</evidence>
<dbReference type="KEGG" id="dosa:Os03g0835300"/>